<dbReference type="OrthoDB" id="194358at2759"/>
<dbReference type="EMBL" id="KV875102">
    <property type="protein sequence ID" value="OIW25253.1"/>
    <property type="molecule type" value="Genomic_DNA"/>
</dbReference>
<dbReference type="Gene3D" id="2.130.10.10">
    <property type="entry name" value="YVTN repeat-like/Quinoprotein amine dehydrogenase"/>
    <property type="match status" value="1"/>
</dbReference>
<sequence length="358" mass="40310">MAKRDDSSTEPAEWEPIIKGIDTEETEITSLSLDDSGQFFFVGRSDGSLSFSETASGQQRKVLYRHNYQLSVTSIAWGSQRHVIASSDTACRFIVCALLLDPGGGWKVASKHMDRKADSMVRQLLLDLSNNILLVSTEKSNSVWNVHTRQLLSTQTWQPPLSFSWFNHPGSSEHRTLVTTTTAALFDWKSCAEFQSPASFHAPEDHAMISQTWRVKNAFAFAQDRLLVVEFSRLYEERSTTETLLLNLQPFDSSGGSFLTPATGFSDLTNKIKHVIGGYGAWLLFVDASRWVCSMDTSHADSKHYVRHFPIPSAWQSQQRILRMAVTRNGDILFVRTNEVAVISHGLDFEERVLLDLE</sequence>
<dbReference type="InParanoid" id="A0A1J7ICU5"/>
<keyword evidence="2" id="KW-1185">Reference proteome</keyword>
<dbReference type="InterPro" id="IPR011047">
    <property type="entry name" value="Quinoprotein_ADH-like_sf"/>
</dbReference>
<dbReference type="InterPro" id="IPR015943">
    <property type="entry name" value="WD40/YVTN_repeat-like_dom_sf"/>
</dbReference>
<evidence type="ECO:0008006" key="3">
    <source>
        <dbReference type="Google" id="ProtNLM"/>
    </source>
</evidence>
<dbReference type="Proteomes" id="UP000182658">
    <property type="component" value="Unassembled WGS sequence"/>
</dbReference>
<organism evidence="1 2">
    <name type="scientific">Coniochaeta ligniaria NRRL 30616</name>
    <dbReference type="NCBI Taxonomy" id="1408157"/>
    <lineage>
        <taxon>Eukaryota</taxon>
        <taxon>Fungi</taxon>
        <taxon>Dikarya</taxon>
        <taxon>Ascomycota</taxon>
        <taxon>Pezizomycotina</taxon>
        <taxon>Sordariomycetes</taxon>
        <taxon>Sordariomycetidae</taxon>
        <taxon>Coniochaetales</taxon>
        <taxon>Coniochaetaceae</taxon>
        <taxon>Coniochaeta</taxon>
    </lineage>
</organism>
<dbReference type="AlphaFoldDB" id="A0A1J7ICU5"/>
<accession>A0A1J7ICU5</accession>
<protein>
    <recommendedName>
        <fullName evidence="3">WD40 repeat-like protein</fullName>
    </recommendedName>
</protein>
<proteinExistence type="predicted"/>
<gene>
    <name evidence="1" type="ORF">CONLIGDRAFT_718124</name>
</gene>
<name>A0A1J7ICU5_9PEZI</name>
<reference evidence="1 2" key="1">
    <citation type="submission" date="2016-10" db="EMBL/GenBank/DDBJ databases">
        <title>Draft genome sequence of Coniochaeta ligniaria NRRL30616, a lignocellulolytic fungus for bioabatement of inhibitors in plant biomass hydrolysates.</title>
        <authorList>
            <consortium name="DOE Joint Genome Institute"/>
            <person name="Jimenez D.J."/>
            <person name="Hector R.E."/>
            <person name="Riley R."/>
            <person name="Sun H."/>
            <person name="Grigoriev I.V."/>
            <person name="Van Elsas J.D."/>
            <person name="Nichols N.N."/>
        </authorList>
    </citation>
    <scope>NUCLEOTIDE SEQUENCE [LARGE SCALE GENOMIC DNA]</scope>
    <source>
        <strain evidence="1 2">NRRL 30616</strain>
    </source>
</reference>
<dbReference type="SUPFAM" id="SSF50998">
    <property type="entry name" value="Quinoprotein alcohol dehydrogenase-like"/>
    <property type="match status" value="1"/>
</dbReference>
<evidence type="ECO:0000313" key="2">
    <source>
        <dbReference type="Proteomes" id="UP000182658"/>
    </source>
</evidence>
<evidence type="ECO:0000313" key="1">
    <source>
        <dbReference type="EMBL" id="OIW25253.1"/>
    </source>
</evidence>